<keyword evidence="1" id="KW-0472">Membrane</keyword>
<proteinExistence type="predicted"/>
<evidence type="ECO:0000313" key="3">
    <source>
        <dbReference type="Proteomes" id="UP000076798"/>
    </source>
</evidence>
<keyword evidence="1" id="KW-0812">Transmembrane</keyword>
<organism evidence="2 3">
    <name type="scientific">Sistotremastrum suecicum HHB10207 ss-3</name>
    <dbReference type="NCBI Taxonomy" id="1314776"/>
    <lineage>
        <taxon>Eukaryota</taxon>
        <taxon>Fungi</taxon>
        <taxon>Dikarya</taxon>
        <taxon>Basidiomycota</taxon>
        <taxon>Agaricomycotina</taxon>
        <taxon>Agaricomycetes</taxon>
        <taxon>Sistotremastrales</taxon>
        <taxon>Sistotremastraceae</taxon>
        <taxon>Sistotremastrum</taxon>
    </lineage>
</organism>
<keyword evidence="1" id="KW-1133">Transmembrane helix</keyword>
<evidence type="ECO:0000256" key="1">
    <source>
        <dbReference type="SAM" id="Phobius"/>
    </source>
</evidence>
<gene>
    <name evidence="2" type="ORF">SISSUDRAFT_1043856</name>
</gene>
<feature type="transmembrane region" description="Helical" evidence="1">
    <location>
        <begin position="12"/>
        <end position="30"/>
    </location>
</feature>
<dbReference type="AlphaFoldDB" id="A0A166FJI9"/>
<dbReference type="EMBL" id="KV428029">
    <property type="protein sequence ID" value="KZT40718.1"/>
    <property type="molecule type" value="Genomic_DNA"/>
</dbReference>
<protein>
    <submittedName>
        <fullName evidence="2">Uncharacterized protein</fullName>
    </submittedName>
</protein>
<evidence type="ECO:0000313" key="2">
    <source>
        <dbReference type="EMBL" id="KZT40718.1"/>
    </source>
</evidence>
<sequence>MCRGRFKGGKVKAHIALIHFTFLLILYRYHPNCFDTALVTTFGTEGRVPIYFPTQGLSAGGLNDEHDVVLSEVNLYAW</sequence>
<reference evidence="2 3" key="1">
    <citation type="journal article" date="2016" name="Mol. Biol. Evol.">
        <title>Comparative Genomics of Early-Diverging Mushroom-Forming Fungi Provides Insights into the Origins of Lignocellulose Decay Capabilities.</title>
        <authorList>
            <person name="Nagy L.G."/>
            <person name="Riley R."/>
            <person name="Tritt A."/>
            <person name="Adam C."/>
            <person name="Daum C."/>
            <person name="Floudas D."/>
            <person name="Sun H."/>
            <person name="Yadav J.S."/>
            <person name="Pangilinan J."/>
            <person name="Larsson K.H."/>
            <person name="Matsuura K."/>
            <person name="Barry K."/>
            <person name="Labutti K."/>
            <person name="Kuo R."/>
            <person name="Ohm R.A."/>
            <person name="Bhattacharya S.S."/>
            <person name="Shirouzu T."/>
            <person name="Yoshinaga Y."/>
            <person name="Martin F.M."/>
            <person name="Grigoriev I.V."/>
            <person name="Hibbett D.S."/>
        </authorList>
    </citation>
    <scope>NUCLEOTIDE SEQUENCE [LARGE SCALE GENOMIC DNA]</scope>
    <source>
        <strain evidence="2 3">HHB10207 ss-3</strain>
    </source>
</reference>
<name>A0A166FJI9_9AGAM</name>
<keyword evidence="3" id="KW-1185">Reference proteome</keyword>
<dbReference type="Proteomes" id="UP000076798">
    <property type="component" value="Unassembled WGS sequence"/>
</dbReference>
<accession>A0A166FJI9</accession>